<feature type="signal peptide" evidence="11">
    <location>
        <begin position="1"/>
        <end position="19"/>
    </location>
</feature>
<dbReference type="AlphaFoldDB" id="A0A7I8VAB5"/>
<dbReference type="SUPFAM" id="SSF49313">
    <property type="entry name" value="Cadherin-like"/>
    <property type="match status" value="3"/>
</dbReference>
<feature type="transmembrane region" description="Helical" evidence="10">
    <location>
        <begin position="461"/>
        <end position="485"/>
    </location>
</feature>
<keyword evidence="2 10" id="KW-0812">Transmembrane</keyword>
<dbReference type="Gene3D" id="2.60.40.60">
    <property type="entry name" value="Cadherins"/>
    <property type="match status" value="3"/>
</dbReference>
<reference evidence="13 14" key="1">
    <citation type="submission" date="2020-08" db="EMBL/GenBank/DDBJ databases">
        <authorList>
            <person name="Hejnol A."/>
        </authorList>
    </citation>
    <scope>NUCLEOTIDE SEQUENCE [LARGE SCALE GENOMIC DNA]</scope>
</reference>
<evidence type="ECO:0000256" key="6">
    <source>
        <dbReference type="ARBA" id="ARBA00022989"/>
    </source>
</evidence>
<dbReference type="EMBL" id="CAJFCJ010000002">
    <property type="protein sequence ID" value="CAD5112524.1"/>
    <property type="molecule type" value="Genomic_DNA"/>
</dbReference>
<organism evidence="13 14">
    <name type="scientific">Dimorphilus gyrociliatus</name>
    <dbReference type="NCBI Taxonomy" id="2664684"/>
    <lineage>
        <taxon>Eukaryota</taxon>
        <taxon>Metazoa</taxon>
        <taxon>Spiralia</taxon>
        <taxon>Lophotrochozoa</taxon>
        <taxon>Annelida</taxon>
        <taxon>Polychaeta</taxon>
        <taxon>Polychaeta incertae sedis</taxon>
        <taxon>Dinophilidae</taxon>
        <taxon>Dimorphilus</taxon>
    </lineage>
</organism>
<feature type="domain" description="Cadherin" evidence="12">
    <location>
        <begin position="132"/>
        <end position="232"/>
    </location>
</feature>
<feature type="compositionally biased region" description="Pro residues" evidence="9">
    <location>
        <begin position="502"/>
        <end position="521"/>
    </location>
</feature>
<dbReference type="CDD" id="cd11304">
    <property type="entry name" value="Cadherin_repeat"/>
    <property type="match status" value="3"/>
</dbReference>
<proteinExistence type="predicted"/>
<dbReference type="OrthoDB" id="6079343at2759"/>
<evidence type="ECO:0000256" key="4">
    <source>
        <dbReference type="ARBA" id="ARBA00022837"/>
    </source>
</evidence>
<keyword evidence="11" id="KW-0732">Signal</keyword>
<name>A0A7I8VAB5_9ANNE</name>
<evidence type="ECO:0000256" key="9">
    <source>
        <dbReference type="SAM" id="MobiDB-lite"/>
    </source>
</evidence>
<keyword evidence="5" id="KW-0130">Cell adhesion</keyword>
<feature type="chain" id="PRO_5029590780" evidence="11">
    <location>
        <begin position="20"/>
        <end position="534"/>
    </location>
</feature>
<keyword evidence="14" id="KW-1185">Reference proteome</keyword>
<dbReference type="InterPro" id="IPR050971">
    <property type="entry name" value="Cadherin-domain_protein"/>
</dbReference>
<evidence type="ECO:0000256" key="1">
    <source>
        <dbReference type="ARBA" id="ARBA00004370"/>
    </source>
</evidence>
<dbReference type="InterPro" id="IPR002126">
    <property type="entry name" value="Cadherin-like_dom"/>
</dbReference>
<accession>A0A7I8VAB5</accession>
<dbReference type="Proteomes" id="UP000549394">
    <property type="component" value="Unassembled WGS sequence"/>
</dbReference>
<feature type="domain" description="Cadherin" evidence="12">
    <location>
        <begin position="27"/>
        <end position="131"/>
    </location>
</feature>
<evidence type="ECO:0000256" key="7">
    <source>
        <dbReference type="ARBA" id="ARBA00023136"/>
    </source>
</evidence>
<feature type="domain" description="Cadherin" evidence="12">
    <location>
        <begin position="233"/>
        <end position="344"/>
    </location>
</feature>
<evidence type="ECO:0000313" key="13">
    <source>
        <dbReference type="EMBL" id="CAD5112524.1"/>
    </source>
</evidence>
<comment type="subcellular location">
    <subcellularLocation>
        <location evidence="1">Membrane</location>
    </subcellularLocation>
</comment>
<evidence type="ECO:0000259" key="12">
    <source>
        <dbReference type="PROSITE" id="PS50268"/>
    </source>
</evidence>
<evidence type="ECO:0000256" key="2">
    <source>
        <dbReference type="ARBA" id="ARBA00022692"/>
    </source>
</evidence>
<evidence type="ECO:0000256" key="10">
    <source>
        <dbReference type="SAM" id="Phobius"/>
    </source>
</evidence>
<evidence type="ECO:0000256" key="5">
    <source>
        <dbReference type="ARBA" id="ARBA00022889"/>
    </source>
</evidence>
<dbReference type="PRINTS" id="PR00205">
    <property type="entry name" value="CADHERIN"/>
</dbReference>
<gene>
    <name evidence="13" type="ORF">DGYR_LOCUS1652</name>
</gene>
<keyword evidence="4 8" id="KW-0106">Calcium</keyword>
<dbReference type="PANTHER" id="PTHR24025:SF23">
    <property type="entry name" value="NEURAL-CADHERIN"/>
    <property type="match status" value="1"/>
</dbReference>
<feature type="region of interest" description="Disordered" evidence="9">
    <location>
        <begin position="501"/>
        <end position="522"/>
    </location>
</feature>
<protein>
    <submittedName>
        <fullName evidence="13">DgyrCDS1736</fullName>
    </submittedName>
</protein>
<dbReference type="InterPro" id="IPR015919">
    <property type="entry name" value="Cadherin-like_sf"/>
</dbReference>
<comment type="caution">
    <text evidence="13">The sequence shown here is derived from an EMBL/GenBank/DDBJ whole genome shotgun (WGS) entry which is preliminary data.</text>
</comment>
<dbReference type="GO" id="GO:0007156">
    <property type="term" value="P:homophilic cell adhesion via plasma membrane adhesion molecules"/>
    <property type="evidence" value="ECO:0007669"/>
    <property type="project" value="InterPro"/>
</dbReference>
<dbReference type="SMART" id="SM00112">
    <property type="entry name" value="CA"/>
    <property type="match status" value="3"/>
</dbReference>
<dbReference type="Pfam" id="PF00028">
    <property type="entry name" value="Cadherin"/>
    <property type="match status" value="2"/>
</dbReference>
<keyword evidence="3" id="KW-0677">Repeat</keyword>
<evidence type="ECO:0000256" key="11">
    <source>
        <dbReference type="SAM" id="SignalP"/>
    </source>
</evidence>
<evidence type="ECO:0000313" key="14">
    <source>
        <dbReference type="Proteomes" id="UP000549394"/>
    </source>
</evidence>
<sequence length="534" mass="58628">MTKLATIIFFLSLLDNCFSAVPTLTPVISSSPLSVPENVINVVLGVTWTATDPDGGTSFTYSQDLTGPHSAFFTVNAADGKITVKQAIDYENTLFNGKAYVAVTVKDAQDEAATVNLTVNIVDVNEFFPRFPQSSYRANISEDYRLFSSILNLSAIDEDGGDFGELNYVVREPGSSYFRVDSLGLLVAYVSLDRETFRSLTFNVVALDKSFNSSTTSVTVILQNVNDNAPYFTTSVINIEVSSNAELYTSVGKVTAIDKDAEGTLLTYSVYNKTTVDDHFFMTPLDGQITTNKVLEAGKTYSFYVQADDGGKPKSFKSNPVLVRIDTYNAEAHQTDWTISVPEGTVFTRDHHSQLMLKLLADQCKPCVPKLAKQTTDKNGDQVLTIYFLKNNATGTNSSVVGKQFMTKEEVLERWTDDSGAPNANAKSATPVPGTVLSLGQTIYTEPENWWLDTHEGRFCIFLICFVCFALLSTLIVFLLDWFWWNARPAKRYNKAVLNHKGPPPGAVSPPPPPPPAPAPAPIIGLEREKAVVE</sequence>
<dbReference type="GO" id="GO:0016020">
    <property type="term" value="C:membrane"/>
    <property type="evidence" value="ECO:0007669"/>
    <property type="project" value="UniProtKB-SubCell"/>
</dbReference>
<keyword evidence="7 10" id="KW-0472">Membrane</keyword>
<evidence type="ECO:0000256" key="8">
    <source>
        <dbReference type="PROSITE-ProRule" id="PRU00043"/>
    </source>
</evidence>
<dbReference type="GO" id="GO:0005911">
    <property type="term" value="C:cell-cell junction"/>
    <property type="evidence" value="ECO:0007669"/>
    <property type="project" value="TreeGrafter"/>
</dbReference>
<evidence type="ECO:0000256" key="3">
    <source>
        <dbReference type="ARBA" id="ARBA00022737"/>
    </source>
</evidence>
<dbReference type="GO" id="GO:0005509">
    <property type="term" value="F:calcium ion binding"/>
    <property type="evidence" value="ECO:0007669"/>
    <property type="project" value="UniProtKB-UniRule"/>
</dbReference>
<keyword evidence="6 10" id="KW-1133">Transmembrane helix</keyword>
<dbReference type="PANTHER" id="PTHR24025">
    <property type="entry name" value="DESMOGLEIN FAMILY MEMBER"/>
    <property type="match status" value="1"/>
</dbReference>
<dbReference type="PROSITE" id="PS50268">
    <property type="entry name" value="CADHERIN_2"/>
    <property type="match status" value="3"/>
</dbReference>